<keyword evidence="6" id="KW-0106">Calcium</keyword>
<keyword evidence="8" id="KW-0812">Transmembrane</keyword>
<dbReference type="PANTHER" id="PTHR11799">
    <property type="entry name" value="PARAOXONASE"/>
    <property type="match status" value="1"/>
</dbReference>
<dbReference type="InterPro" id="IPR002640">
    <property type="entry name" value="Arylesterase"/>
</dbReference>
<evidence type="ECO:0000256" key="2">
    <source>
        <dbReference type="ARBA" id="ARBA00022801"/>
    </source>
</evidence>
<feature type="transmembrane region" description="Helical" evidence="8">
    <location>
        <begin position="7"/>
        <end position="27"/>
    </location>
</feature>
<dbReference type="PANTHER" id="PTHR11799:SF12">
    <property type="entry name" value="PARAOXONASE-RELATED"/>
    <property type="match status" value="1"/>
</dbReference>
<dbReference type="GO" id="GO:0004064">
    <property type="term" value="F:arylesterase activity"/>
    <property type="evidence" value="ECO:0007669"/>
    <property type="project" value="InterPro"/>
</dbReference>
<dbReference type="InterPro" id="IPR051288">
    <property type="entry name" value="Serum_paraoxonase/arylesterase"/>
</dbReference>
<dbReference type="Pfam" id="PF01731">
    <property type="entry name" value="Arylesterase"/>
    <property type="match status" value="1"/>
</dbReference>
<reference evidence="9" key="1">
    <citation type="journal article" date="2020" name="bioRxiv">
        <title>Whole genome comparisons of ergot fungi reveals the divergence and evolution of species within the genus Claviceps are the result of varying mechanisms driving genome evolution and host range expansion.</title>
        <authorList>
            <person name="Wyka S.A."/>
            <person name="Mondo S.J."/>
            <person name="Liu M."/>
            <person name="Dettman J."/>
            <person name="Nalam V."/>
            <person name="Broders K.D."/>
        </authorList>
    </citation>
    <scope>NUCLEOTIDE SEQUENCE</scope>
    <source>
        <strain evidence="9">CCC 602</strain>
    </source>
</reference>
<keyword evidence="3" id="KW-1015">Disulfide bond</keyword>
<comment type="cofactor">
    <cofactor evidence="6">
        <name>Ca(2+)</name>
        <dbReference type="ChEBI" id="CHEBI:29108"/>
    </cofactor>
    <text evidence="6">Binds 2 calcium ions per subunit.</text>
</comment>
<evidence type="ECO:0000313" key="9">
    <source>
        <dbReference type="EMBL" id="KAG6002147.1"/>
    </source>
</evidence>
<dbReference type="Proteomes" id="UP000748025">
    <property type="component" value="Unassembled WGS sequence"/>
</dbReference>
<keyword evidence="8" id="KW-0472">Membrane</keyword>
<evidence type="ECO:0000256" key="8">
    <source>
        <dbReference type="SAM" id="Phobius"/>
    </source>
</evidence>
<dbReference type="GO" id="GO:0046872">
    <property type="term" value="F:metal ion binding"/>
    <property type="evidence" value="ECO:0007669"/>
    <property type="project" value="UniProtKB-KW"/>
</dbReference>
<keyword evidence="6" id="KW-0479">Metal-binding</keyword>
<comment type="PTM">
    <text evidence="7">Glycosylated.</text>
</comment>
<feature type="binding site" evidence="6">
    <location>
        <position position="205"/>
    </location>
    <ligand>
        <name>Ca(2+)</name>
        <dbReference type="ChEBI" id="CHEBI:29108"/>
        <label>1</label>
        <note>catalytic</note>
    </ligand>
</feature>
<keyword evidence="10" id="KW-1185">Reference proteome</keyword>
<evidence type="ECO:0000256" key="7">
    <source>
        <dbReference type="PIRSR" id="PIRSR602640-4"/>
    </source>
</evidence>
<organism evidence="9 10">
    <name type="scientific">Claviceps pusilla</name>
    <dbReference type="NCBI Taxonomy" id="123648"/>
    <lineage>
        <taxon>Eukaryota</taxon>
        <taxon>Fungi</taxon>
        <taxon>Dikarya</taxon>
        <taxon>Ascomycota</taxon>
        <taxon>Pezizomycotina</taxon>
        <taxon>Sordariomycetes</taxon>
        <taxon>Hypocreomycetidae</taxon>
        <taxon>Hypocreales</taxon>
        <taxon>Clavicipitaceae</taxon>
        <taxon>Claviceps</taxon>
    </lineage>
</organism>
<keyword evidence="8" id="KW-1133">Transmembrane helix</keyword>
<gene>
    <name evidence="9" type="ORF">E4U43_001162</name>
</gene>
<proteinExistence type="inferred from homology"/>
<feature type="binding site" evidence="6">
    <location>
        <position position="135"/>
    </location>
    <ligand>
        <name>Ca(2+)</name>
        <dbReference type="ChEBI" id="CHEBI:29108"/>
        <label>1</label>
        <note>catalytic</note>
    </ligand>
</feature>
<keyword evidence="2" id="KW-0378">Hydrolase</keyword>
<comment type="similarity">
    <text evidence="1">Belongs to the paraoxonase family.</text>
</comment>
<keyword evidence="4 7" id="KW-0325">Glycoprotein</keyword>
<evidence type="ECO:0000256" key="3">
    <source>
        <dbReference type="ARBA" id="ARBA00023157"/>
    </source>
</evidence>
<evidence type="ECO:0000256" key="5">
    <source>
        <dbReference type="PIRSR" id="PIRSR602640-1"/>
    </source>
</evidence>
<evidence type="ECO:0000313" key="10">
    <source>
        <dbReference type="Proteomes" id="UP000748025"/>
    </source>
</evidence>
<protein>
    <recommendedName>
        <fullName evidence="11">Serum paraoxonase/arylesterase family protein</fullName>
    </recommendedName>
</protein>
<comment type="caution">
    <text evidence="9">The sequence shown here is derived from an EMBL/GenBank/DDBJ whole genome shotgun (WGS) entry which is preliminary data.</text>
</comment>
<feature type="binding site" evidence="6">
    <location>
        <position position="330"/>
    </location>
    <ligand>
        <name>Ca(2+)</name>
        <dbReference type="ChEBI" id="CHEBI:29108"/>
        <label>1</label>
        <note>catalytic</note>
    </ligand>
</feature>
<sequence>MAGGTRWFSSNLLVLVIGVVAILLYLAELPRASIVLGLWRQPAKSLVTDPHDFHIIPDTVHCEDLHYHEPSNLLFTACEGTEHTRQAWFPALTVLGDPTTGLKAQGALEVIDPRTMKSKKLKFTNFNGPFITHGIDIIDDPERQEGEAIYIFAINHVPSPAYAQDKNTKEPKARSIIEVFHHFIGSDTVDHVRSVWDPLITTPNDIVAMSPTSFFVTNDHYYREGLLRQVEVLFYGAKWSNVIYVEFQDLADGSFRDDDYGVRASVVIEGLHNNNGLGHGPTPSDILIGSAASGRIRLGEILSPSSKPGSDGTPPTIILKETIEFDSVVDNPSWFRDPYAQSGRNLSGMVVAGLTRAVDLFTVKDPQGPDGVMVWMAKPSSGGETQGNGKPRWDKKLLFEDDSSRIRTASAAVLVAIDPAKEHGERKAWLFVTGFMSTNVIAVKLSL</sequence>
<evidence type="ECO:0000256" key="1">
    <source>
        <dbReference type="ARBA" id="ARBA00008595"/>
    </source>
</evidence>
<dbReference type="EMBL" id="SRPW01001364">
    <property type="protein sequence ID" value="KAG6002147.1"/>
    <property type="molecule type" value="Genomic_DNA"/>
</dbReference>
<accession>A0A9P7SZI7</accession>
<dbReference type="AlphaFoldDB" id="A0A9P7SZI7"/>
<evidence type="ECO:0000256" key="4">
    <source>
        <dbReference type="ARBA" id="ARBA00023180"/>
    </source>
</evidence>
<feature type="binding site" evidence="6">
    <location>
        <position position="64"/>
    </location>
    <ligand>
        <name>Ca(2+)</name>
        <dbReference type="ChEBI" id="CHEBI:29108"/>
        <label>1</label>
        <note>catalytic</note>
    </ligand>
</feature>
<feature type="active site" description="Proton acceptor" evidence="5">
    <location>
        <position position="133"/>
    </location>
</feature>
<evidence type="ECO:0008006" key="11">
    <source>
        <dbReference type="Google" id="ProtNLM"/>
    </source>
</evidence>
<name>A0A9P7SZI7_9HYPO</name>
<feature type="binding site" evidence="6">
    <location>
        <position position="275"/>
    </location>
    <ligand>
        <name>Ca(2+)</name>
        <dbReference type="ChEBI" id="CHEBI:29108"/>
        <label>1</label>
        <note>catalytic</note>
    </ligand>
</feature>
<dbReference type="OrthoDB" id="5307922at2759"/>
<evidence type="ECO:0000256" key="6">
    <source>
        <dbReference type="PIRSR" id="PIRSR602640-2"/>
    </source>
</evidence>
<feature type="glycosylation site" description="N-linked (GlcNAc...) asparagine" evidence="7">
    <location>
        <position position="331"/>
    </location>
</feature>
<feature type="binding site" evidence="6">
    <location>
        <position position="331"/>
    </location>
    <ligand>
        <name>Ca(2+)</name>
        <dbReference type="ChEBI" id="CHEBI:29108"/>
        <label>1</label>
        <note>catalytic</note>
    </ligand>
</feature>
<feature type="binding site" evidence="6">
    <location>
        <position position="204"/>
    </location>
    <ligand>
        <name>Ca(2+)</name>
        <dbReference type="ChEBI" id="CHEBI:29108"/>
        <label>1</label>
        <note>catalytic</note>
    </ligand>
</feature>
<dbReference type="InterPro" id="IPR011042">
    <property type="entry name" value="6-blade_b-propeller_TolB-like"/>
</dbReference>
<dbReference type="Gene3D" id="2.120.10.30">
    <property type="entry name" value="TolB, C-terminal domain"/>
    <property type="match status" value="1"/>
</dbReference>